<dbReference type="InterPro" id="IPR007655">
    <property type="entry name" value="Slam_C"/>
</dbReference>
<protein>
    <recommendedName>
        <fullName evidence="2">Surface lipoprotein assembly modifier C-terminal domain-containing protein</fullName>
    </recommendedName>
</protein>
<dbReference type="AlphaFoldDB" id="A0A2A4Z278"/>
<evidence type="ECO:0000313" key="3">
    <source>
        <dbReference type="EMBL" id="PCJ00991.1"/>
    </source>
</evidence>
<dbReference type="InterPro" id="IPR011990">
    <property type="entry name" value="TPR-like_helical_dom_sf"/>
</dbReference>
<proteinExistence type="predicted"/>
<reference evidence="3" key="2">
    <citation type="journal article" date="2018" name="ISME J.">
        <title>A dynamic microbial community with high functional redundancy inhabits the cold, oxic subseafloor aquifer.</title>
        <authorList>
            <person name="Tully B.J."/>
            <person name="Wheat C.G."/>
            <person name="Glazer B.T."/>
            <person name="Huber J.A."/>
        </authorList>
    </citation>
    <scope>NUCLEOTIDE SEQUENCE</scope>
    <source>
        <strain evidence="3">NORP83</strain>
    </source>
</reference>
<dbReference type="SUPFAM" id="SSF48452">
    <property type="entry name" value="TPR-like"/>
    <property type="match status" value="1"/>
</dbReference>
<organism evidence="3">
    <name type="scientific">OCS116 cluster bacterium</name>
    <dbReference type="NCBI Taxonomy" id="2030921"/>
    <lineage>
        <taxon>Bacteria</taxon>
        <taxon>Pseudomonadati</taxon>
        <taxon>Pseudomonadota</taxon>
        <taxon>Alphaproteobacteria</taxon>
        <taxon>OCS116 cluster</taxon>
    </lineage>
</organism>
<accession>A0A2A4Z278</accession>
<sequence length="467" mass="51446">MILHPKKFTALFSALYIACLLAFAPTLALAATTDTQTVNLDEMTDSKRLELAKFLLENGQANKAVQAIIYKKFETKQYIIIAQSMLADALFFSGNKDQAIVTLRKLLAVDPSLTMARYKLAQMLFATDDDLAAKHHFQILRSSISSDQAQNVIGQYLSQIDLRKRWFFNVGGNILPQSNLNGGSSKDIYYCEDTASTPKGVESWTNLLAAFGLDCKAGIPIAPSEQAQSGVAISANITGGYRFRLAENASWTIRATGEYTRYPKPTADVITLAMNSGPTIRLNNASKININASASLSISDKKISQKHYAISSTFDHVFSPQVLGSLTATYGSTENLTNNDYTNTVASLNASVQVSIDSSSFVRFMGGVARAKYVEPNLSYWKVNGGLGYYKEFEHGITIYSEADISYKAKAFEAITTYNFNAKLSKRDFNFFGFTPQLIYNYNRADSNISRNDTDAHSLSIGVTRSF</sequence>
<evidence type="ECO:0000256" key="1">
    <source>
        <dbReference type="SAM" id="SignalP"/>
    </source>
</evidence>
<dbReference type="Pfam" id="PF04575">
    <property type="entry name" value="SlipAM"/>
    <property type="match status" value="1"/>
</dbReference>
<evidence type="ECO:0000259" key="2">
    <source>
        <dbReference type="Pfam" id="PF04575"/>
    </source>
</evidence>
<reference key="1">
    <citation type="submission" date="2017-08" db="EMBL/GenBank/DDBJ databases">
        <title>A dynamic microbial community with high functional redundancy inhabits the cold, oxic subseafloor aquifer.</title>
        <authorList>
            <person name="Tully B.J."/>
            <person name="Wheat C.G."/>
            <person name="Glazer B.T."/>
            <person name="Huber J.A."/>
        </authorList>
    </citation>
    <scope>NUCLEOTIDE SEQUENCE [LARGE SCALE GENOMIC DNA]</scope>
</reference>
<feature type="domain" description="Surface lipoprotein assembly modifier C-terminal" evidence="2">
    <location>
        <begin position="240"/>
        <end position="467"/>
    </location>
</feature>
<name>A0A2A4Z278_9PROT</name>
<dbReference type="Gene3D" id="1.25.40.10">
    <property type="entry name" value="Tetratricopeptide repeat domain"/>
    <property type="match status" value="1"/>
</dbReference>
<comment type="caution">
    <text evidence="3">The sequence shown here is derived from an EMBL/GenBank/DDBJ whole genome shotgun (WGS) entry which is preliminary data.</text>
</comment>
<feature type="chain" id="PRO_5012811173" description="Surface lipoprotein assembly modifier C-terminal domain-containing protein" evidence="1">
    <location>
        <begin position="31"/>
        <end position="467"/>
    </location>
</feature>
<keyword evidence="1" id="KW-0732">Signal</keyword>
<gene>
    <name evidence="3" type="ORF">COB13_08490</name>
</gene>
<feature type="signal peptide" evidence="1">
    <location>
        <begin position="1"/>
        <end position="30"/>
    </location>
</feature>
<dbReference type="EMBL" id="NVUS01000009">
    <property type="protein sequence ID" value="PCJ00991.1"/>
    <property type="molecule type" value="Genomic_DNA"/>
</dbReference>